<proteinExistence type="predicted"/>
<organism evidence="2">
    <name type="scientific">freshwater metagenome</name>
    <dbReference type="NCBI Taxonomy" id="449393"/>
    <lineage>
        <taxon>unclassified sequences</taxon>
        <taxon>metagenomes</taxon>
        <taxon>ecological metagenomes</taxon>
    </lineage>
</organism>
<accession>A0A6J7Q330</accession>
<reference evidence="2" key="1">
    <citation type="submission" date="2020-05" db="EMBL/GenBank/DDBJ databases">
        <authorList>
            <person name="Chiriac C."/>
            <person name="Salcher M."/>
            <person name="Ghai R."/>
            <person name="Kavagutti S V."/>
        </authorList>
    </citation>
    <scope>NUCLEOTIDE SEQUENCE</scope>
</reference>
<evidence type="ECO:0000313" key="2">
    <source>
        <dbReference type="EMBL" id="CAB5009002.1"/>
    </source>
</evidence>
<sequence length="63" mass="6958">MECTESGRGTEHHRRDGDDVEQRNVGVHKAVGVGEIRPAERLDAAHAPTGRVDEAYVRKPPLQ</sequence>
<feature type="compositionally biased region" description="Basic and acidic residues" evidence="1">
    <location>
        <begin position="8"/>
        <end position="22"/>
    </location>
</feature>
<protein>
    <submittedName>
        <fullName evidence="2">Unannotated protein</fullName>
    </submittedName>
</protein>
<dbReference type="AlphaFoldDB" id="A0A6J7Q330"/>
<gene>
    <name evidence="2" type="ORF">UFOPK3954_02206</name>
</gene>
<dbReference type="EMBL" id="CAFBON010000309">
    <property type="protein sequence ID" value="CAB5009002.1"/>
    <property type="molecule type" value="Genomic_DNA"/>
</dbReference>
<evidence type="ECO:0000256" key="1">
    <source>
        <dbReference type="SAM" id="MobiDB-lite"/>
    </source>
</evidence>
<name>A0A6J7Q330_9ZZZZ</name>
<feature type="region of interest" description="Disordered" evidence="1">
    <location>
        <begin position="1"/>
        <end position="63"/>
    </location>
</feature>